<gene>
    <name evidence="2" type="ORF">UT19_C0009G0004</name>
</gene>
<dbReference type="AlphaFoldDB" id="A0A0G0LZZ1"/>
<dbReference type="STRING" id="1618573.UT19_C0009G0004"/>
<dbReference type="Gene3D" id="3.40.30.10">
    <property type="entry name" value="Glutaredoxin"/>
    <property type="match status" value="1"/>
</dbReference>
<dbReference type="InterPro" id="IPR036249">
    <property type="entry name" value="Thioredoxin-like_sf"/>
</dbReference>
<dbReference type="PROSITE" id="PS51354">
    <property type="entry name" value="GLUTAREDOXIN_2"/>
    <property type="match status" value="1"/>
</dbReference>
<protein>
    <submittedName>
        <fullName evidence="2">Glutaredoxin</fullName>
    </submittedName>
</protein>
<dbReference type="EMBL" id="LBVW01000009">
    <property type="protein sequence ID" value="KKQ93595.1"/>
    <property type="molecule type" value="Genomic_DNA"/>
</dbReference>
<feature type="domain" description="Glutaredoxin" evidence="1">
    <location>
        <begin position="3"/>
        <end position="55"/>
    </location>
</feature>
<proteinExistence type="predicted"/>
<evidence type="ECO:0000313" key="3">
    <source>
        <dbReference type="Proteomes" id="UP000034932"/>
    </source>
</evidence>
<dbReference type="SUPFAM" id="SSF52833">
    <property type="entry name" value="Thioredoxin-like"/>
    <property type="match status" value="1"/>
</dbReference>
<name>A0A0G0LZZ1_9BACT</name>
<dbReference type="InterPro" id="IPR002109">
    <property type="entry name" value="Glutaredoxin"/>
</dbReference>
<comment type="caution">
    <text evidence="2">The sequence shown here is derived from an EMBL/GenBank/DDBJ whole genome shotgun (WGS) entry which is preliminary data.</text>
</comment>
<reference evidence="2 3" key="1">
    <citation type="journal article" date="2015" name="Nature">
        <title>rRNA introns, odd ribosomes, and small enigmatic genomes across a large radiation of phyla.</title>
        <authorList>
            <person name="Brown C.T."/>
            <person name="Hug L.A."/>
            <person name="Thomas B.C."/>
            <person name="Sharon I."/>
            <person name="Castelle C.J."/>
            <person name="Singh A."/>
            <person name="Wilkins M.J."/>
            <person name="Williams K.H."/>
            <person name="Banfield J.F."/>
        </authorList>
    </citation>
    <scope>NUCLEOTIDE SEQUENCE [LARGE SCALE GENOMIC DNA]</scope>
</reference>
<dbReference type="Pfam" id="PF00462">
    <property type="entry name" value="Glutaredoxin"/>
    <property type="match status" value="1"/>
</dbReference>
<organism evidence="2 3">
    <name type="scientific">Candidatus Woesebacteria bacterium GW2011_GWB1_39_10b</name>
    <dbReference type="NCBI Taxonomy" id="1618573"/>
    <lineage>
        <taxon>Bacteria</taxon>
        <taxon>Candidatus Woeseibacteriota</taxon>
    </lineage>
</organism>
<evidence type="ECO:0000259" key="1">
    <source>
        <dbReference type="Pfam" id="PF00462"/>
    </source>
</evidence>
<dbReference type="Proteomes" id="UP000034932">
    <property type="component" value="Unassembled WGS sequence"/>
</dbReference>
<dbReference type="CDD" id="cd02976">
    <property type="entry name" value="NrdH"/>
    <property type="match status" value="1"/>
</dbReference>
<accession>A0A0G0LZZ1</accession>
<sequence>MQVTVYSTTTCPYCKMLKDYLDEHKTVFIEKLVDQDDSAREEMMKASGGFLGVPFTVIVKDDGSKDTIIGFDKNRVNEILGISG</sequence>
<evidence type="ECO:0000313" key="2">
    <source>
        <dbReference type="EMBL" id="KKQ93595.1"/>
    </source>
</evidence>